<feature type="region of interest" description="Disordered" evidence="2">
    <location>
        <begin position="24"/>
        <end position="50"/>
    </location>
</feature>
<evidence type="ECO:0000256" key="3">
    <source>
        <dbReference type="SAM" id="SignalP"/>
    </source>
</evidence>
<dbReference type="PANTHER" id="PTHR31571:SF1">
    <property type="entry name" value="ALTERED INHERITANCE OF MITOCHONDRIA PROTEIN 6"/>
    <property type="match status" value="1"/>
</dbReference>
<feature type="compositionally biased region" description="Low complexity" evidence="2">
    <location>
        <begin position="24"/>
        <end position="33"/>
    </location>
</feature>
<dbReference type="InterPro" id="IPR017946">
    <property type="entry name" value="PLC-like_Pdiesterase_TIM-brl"/>
</dbReference>
<dbReference type="SUPFAM" id="SSF51695">
    <property type="entry name" value="PLC-like phosphodiesterases"/>
    <property type="match status" value="1"/>
</dbReference>
<dbReference type="InterPro" id="IPR006311">
    <property type="entry name" value="TAT_signal"/>
</dbReference>
<reference evidence="4 5" key="1">
    <citation type="submission" date="2018-10" db="EMBL/GenBank/DDBJ databases">
        <title>Relationship between Morphology and Antimicrobial Activity in Streptomyces.</title>
        <authorList>
            <person name="Kang H.J."/>
            <person name="Kim S.B."/>
        </authorList>
    </citation>
    <scope>NUCLEOTIDE SEQUENCE [LARGE SCALE GENOMIC DNA]</scope>
    <source>
        <strain evidence="4 5">BH38</strain>
    </source>
</reference>
<proteinExistence type="predicted"/>
<feature type="chain" id="PRO_5039651108" description="Altered inheritance of mitochondria protein 6" evidence="3">
    <location>
        <begin position="24"/>
        <end position="289"/>
    </location>
</feature>
<keyword evidence="5" id="KW-1185">Reference proteome</keyword>
<evidence type="ECO:0000313" key="4">
    <source>
        <dbReference type="EMBL" id="AYG78999.1"/>
    </source>
</evidence>
<dbReference type="PANTHER" id="PTHR31571">
    <property type="entry name" value="ALTERED INHERITANCE OF MITOCHONDRIA PROTEIN 6"/>
    <property type="match status" value="1"/>
</dbReference>
<dbReference type="KEGG" id="shun:DWB77_01108"/>
<dbReference type="AlphaFoldDB" id="A0A387H6S1"/>
<dbReference type="CDD" id="cd08577">
    <property type="entry name" value="PI-PLCc_GDPD_SF_unchar3"/>
    <property type="match status" value="1"/>
</dbReference>
<accession>A0A387H6S1</accession>
<feature type="signal peptide" evidence="3">
    <location>
        <begin position="1"/>
        <end position="23"/>
    </location>
</feature>
<evidence type="ECO:0000256" key="1">
    <source>
        <dbReference type="ARBA" id="ARBA00014286"/>
    </source>
</evidence>
<dbReference type="GO" id="GO:0008081">
    <property type="term" value="F:phosphoric diester hydrolase activity"/>
    <property type="evidence" value="ECO:0007669"/>
    <property type="project" value="InterPro"/>
</dbReference>
<protein>
    <recommendedName>
        <fullName evidence="1">Altered inheritance of mitochondria protein 6</fullName>
    </recommendedName>
</protein>
<dbReference type="GO" id="GO:0006629">
    <property type="term" value="P:lipid metabolic process"/>
    <property type="evidence" value="ECO:0007669"/>
    <property type="project" value="InterPro"/>
</dbReference>
<gene>
    <name evidence="4" type="ORF">DWB77_01108</name>
</gene>
<dbReference type="Proteomes" id="UP000271554">
    <property type="component" value="Chromosome"/>
</dbReference>
<dbReference type="InterPro" id="IPR051236">
    <property type="entry name" value="HAT_RTT109-like"/>
</dbReference>
<sequence>MDRPTRRTAVATLAAALAVPALAGTARAAGRPSGPRPLPRPVPRTHAHNDYEHTHPLYDALAHGFTSVEADIFLVEGRLLVGHDPTELDPSRTLESLYLDPLRRLVRANGGSVYGGWRHSFQLLVDIKTEGAATYRELDRRLRPYRALLSSCAHGRVRAGAVTPVVSGDRGARVPMEAQPVRYAFYDGRLDDLGSGATASFIPLISESWTDHFTWTGAGPFPADERARLRDLVARAHADHRRLRFWATPDLAGPQRDALWRELYAAGLDWFNTDDLAGLEAFLRHANGG</sequence>
<dbReference type="OrthoDB" id="9794455at2"/>
<dbReference type="EMBL" id="CP032698">
    <property type="protein sequence ID" value="AYG78999.1"/>
    <property type="molecule type" value="Genomic_DNA"/>
</dbReference>
<dbReference type="InterPro" id="IPR039559">
    <property type="entry name" value="AIM6_PI-PLC-like_dom"/>
</dbReference>
<evidence type="ECO:0000313" key="5">
    <source>
        <dbReference type="Proteomes" id="UP000271554"/>
    </source>
</evidence>
<organism evidence="4 5">
    <name type="scientific">Streptomyces hundungensis</name>
    <dbReference type="NCBI Taxonomy" id="1077946"/>
    <lineage>
        <taxon>Bacteria</taxon>
        <taxon>Bacillati</taxon>
        <taxon>Actinomycetota</taxon>
        <taxon>Actinomycetes</taxon>
        <taxon>Kitasatosporales</taxon>
        <taxon>Streptomycetaceae</taxon>
        <taxon>Streptomyces</taxon>
    </lineage>
</organism>
<dbReference type="PROSITE" id="PS51318">
    <property type="entry name" value="TAT"/>
    <property type="match status" value="1"/>
</dbReference>
<name>A0A387H6S1_9ACTN</name>
<dbReference type="RefSeq" id="WP_120720165.1">
    <property type="nucleotide sequence ID" value="NZ_CP032698.1"/>
</dbReference>
<keyword evidence="3" id="KW-0732">Signal</keyword>
<evidence type="ECO:0000256" key="2">
    <source>
        <dbReference type="SAM" id="MobiDB-lite"/>
    </source>
</evidence>